<reference evidence="1" key="2">
    <citation type="submission" date="2023-01" db="EMBL/GenBank/DDBJ databases">
        <authorList>
            <person name="Petersen C."/>
        </authorList>
    </citation>
    <scope>NUCLEOTIDE SEQUENCE</scope>
    <source>
        <strain evidence="1">IBT 17514</strain>
    </source>
</reference>
<name>A0AAD6MR23_9EURO</name>
<keyword evidence="2" id="KW-1185">Reference proteome</keyword>
<dbReference type="AlphaFoldDB" id="A0AAD6MR23"/>
<gene>
    <name evidence="1" type="ORF">N7493_011198</name>
</gene>
<accession>A0AAD6MR23</accession>
<reference evidence="1" key="1">
    <citation type="journal article" date="2023" name="IMA Fungus">
        <title>Comparative genomic study of the Penicillium genus elucidates a diverse pangenome and 15 lateral gene transfer events.</title>
        <authorList>
            <person name="Petersen C."/>
            <person name="Sorensen T."/>
            <person name="Nielsen M.R."/>
            <person name="Sondergaard T.E."/>
            <person name="Sorensen J.L."/>
            <person name="Fitzpatrick D.A."/>
            <person name="Frisvad J.C."/>
            <person name="Nielsen K.L."/>
        </authorList>
    </citation>
    <scope>NUCLEOTIDE SEQUENCE</scope>
    <source>
        <strain evidence="1">IBT 17514</strain>
    </source>
</reference>
<sequence length="424" mass="49073">MEIPRILNTPVEIRNAILRQLPTVKDIFSAIKSNKSFYEAFREDNTTVFYVLQKRVDSKLLPYAAAFLELHKLPRTSSHSQDAFSILGKCFDCPPSQAREHLAQITLREALQITDLYETVSSFATKYSARALSLIRNDELLQDSISSFTSSEISRIERTFYIFEIYCTLFGQSQPRLSFNEQSALFFKRFAPWENEQLVCVHEFLLDELKPAFNEVAAHDIRFGELSISWVGYESSWLQGYVSLGLKYLKQVTTASTYEQRHHLLDEKLSISSERPVLADCLLDTNDLYFGGINGLDHQTMLQLRQLPSQHTKFDPDDGPAQIWYQAHEGDHSTQYVSAEDYRASRKIGYVMMDLSRKQDMASFDGPQKSIEWDDFDDENYSQQYEQQQKSFQIRSEIFIRGGRGWWSDGDTSRIQWHDPSSLS</sequence>
<comment type="caution">
    <text evidence="1">The sequence shown here is derived from an EMBL/GenBank/DDBJ whole genome shotgun (WGS) entry which is preliminary data.</text>
</comment>
<organism evidence="1 2">
    <name type="scientific">Penicillium malachiteum</name>
    <dbReference type="NCBI Taxonomy" id="1324776"/>
    <lineage>
        <taxon>Eukaryota</taxon>
        <taxon>Fungi</taxon>
        <taxon>Dikarya</taxon>
        <taxon>Ascomycota</taxon>
        <taxon>Pezizomycotina</taxon>
        <taxon>Eurotiomycetes</taxon>
        <taxon>Eurotiomycetidae</taxon>
        <taxon>Eurotiales</taxon>
        <taxon>Aspergillaceae</taxon>
        <taxon>Penicillium</taxon>
    </lineage>
</organism>
<protein>
    <submittedName>
        <fullName evidence="1">Uncharacterized protein</fullName>
    </submittedName>
</protein>
<proteinExistence type="predicted"/>
<evidence type="ECO:0000313" key="1">
    <source>
        <dbReference type="EMBL" id="KAJ5704060.1"/>
    </source>
</evidence>
<dbReference type="EMBL" id="JAQJAN010000020">
    <property type="protein sequence ID" value="KAJ5704060.1"/>
    <property type="molecule type" value="Genomic_DNA"/>
</dbReference>
<dbReference type="Proteomes" id="UP001215712">
    <property type="component" value="Unassembled WGS sequence"/>
</dbReference>
<evidence type="ECO:0000313" key="2">
    <source>
        <dbReference type="Proteomes" id="UP001215712"/>
    </source>
</evidence>